<proteinExistence type="predicted"/>
<dbReference type="Proteomes" id="UP001579974">
    <property type="component" value="Unassembled WGS sequence"/>
</dbReference>
<protein>
    <submittedName>
        <fullName evidence="1">Uncharacterized protein</fullName>
    </submittedName>
</protein>
<evidence type="ECO:0000313" key="2">
    <source>
        <dbReference type="Proteomes" id="UP001579974"/>
    </source>
</evidence>
<keyword evidence="2" id="KW-1185">Reference proteome</keyword>
<gene>
    <name evidence="1" type="ORF">KKP3000_001652</name>
</gene>
<evidence type="ECO:0000313" key="1">
    <source>
        <dbReference type="EMBL" id="MFB5192449.1"/>
    </source>
</evidence>
<sequence length="42" mass="4643">MRFGNDRNFRDADVSWPDVRRASGATALSGIAGYVVKGDEER</sequence>
<dbReference type="EMBL" id="JBDXSU010000022">
    <property type="protein sequence ID" value="MFB5192449.1"/>
    <property type="molecule type" value="Genomic_DNA"/>
</dbReference>
<dbReference type="RefSeq" id="WP_275473249.1">
    <property type="nucleotide sequence ID" value="NZ_CP162940.1"/>
</dbReference>
<name>A0ABV5AJK6_9BACL</name>
<reference evidence="1 2" key="1">
    <citation type="journal article" date="2024" name="Int. J. Mol. Sci.">
        <title>Exploration of Alicyclobacillus spp. Genome in Search of Antibiotic Resistance.</title>
        <authorList>
            <person name="Bucka-Kolendo J."/>
            <person name="Kiousi D.E."/>
            <person name="Dekowska A."/>
            <person name="Mikolajczuk-Szczyrba A."/>
            <person name="Karadedos D.M."/>
            <person name="Michael P."/>
            <person name="Galanis A."/>
            <person name="Sokolowska B."/>
        </authorList>
    </citation>
    <scope>NUCLEOTIDE SEQUENCE [LARGE SCALE GENOMIC DNA]</scope>
    <source>
        <strain evidence="1 2">KKP 3000</strain>
    </source>
</reference>
<accession>A0ABV5AJK6</accession>
<organism evidence="1 2">
    <name type="scientific">Alicyclobacillus fastidiosus</name>
    <dbReference type="NCBI Taxonomy" id="392011"/>
    <lineage>
        <taxon>Bacteria</taxon>
        <taxon>Bacillati</taxon>
        <taxon>Bacillota</taxon>
        <taxon>Bacilli</taxon>
        <taxon>Bacillales</taxon>
        <taxon>Alicyclobacillaceae</taxon>
        <taxon>Alicyclobacillus</taxon>
    </lineage>
</organism>
<comment type="caution">
    <text evidence="1">The sequence shown here is derived from an EMBL/GenBank/DDBJ whole genome shotgun (WGS) entry which is preliminary data.</text>
</comment>